<keyword evidence="2" id="KW-0540">Nuclease</keyword>
<gene>
    <name evidence="2" type="ORF">D4L85_01855</name>
</gene>
<keyword evidence="2" id="KW-0378">Hydrolase</keyword>
<protein>
    <submittedName>
        <fullName evidence="2">Uma2 family endonuclease</fullName>
    </submittedName>
</protein>
<dbReference type="GO" id="GO:0004519">
    <property type="term" value="F:endonuclease activity"/>
    <property type="evidence" value="ECO:0007669"/>
    <property type="project" value="UniProtKB-KW"/>
</dbReference>
<keyword evidence="3" id="KW-1185">Reference proteome</keyword>
<evidence type="ECO:0000259" key="1">
    <source>
        <dbReference type="Pfam" id="PF05685"/>
    </source>
</evidence>
<dbReference type="AlphaFoldDB" id="A0A385SEN8"/>
<evidence type="ECO:0000313" key="3">
    <source>
        <dbReference type="Proteomes" id="UP000266183"/>
    </source>
</evidence>
<dbReference type="EMBL" id="CP032382">
    <property type="protein sequence ID" value="AYB29404.1"/>
    <property type="molecule type" value="Genomic_DNA"/>
</dbReference>
<dbReference type="InterPro" id="IPR008538">
    <property type="entry name" value="Uma2"/>
</dbReference>
<organism evidence="2 3">
    <name type="scientific">Chryseolinea soli</name>
    <dbReference type="NCBI Taxonomy" id="2321403"/>
    <lineage>
        <taxon>Bacteria</taxon>
        <taxon>Pseudomonadati</taxon>
        <taxon>Bacteroidota</taxon>
        <taxon>Cytophagia</taxon>
        <taxon>Cytophagales</taxon>
        <taxon>Fulvivirgaceae</taxon>
        <taxon>Chryseolinea</taxon>
    </lineage>
</organism>
<dbReference type="SUPFAM" id="SSF52980">
    <property type="entry name" value="Restriction endonuclease-like"/>
    <property type="match status" value="1"/>
</dbReference>
<dbReference type="Proteomes" id="UP000266183">
    <property type="component" value="Chromosome"/>
</dbReference>
<proteinExistence type="predicted"/>
<dbReference type="CDD" id="cd06260">
    <property type="entry name" value="DUF820-like"/>
    <property type="match status" value="1"/>
</dbReference>
<dbReference type="Pfam" id="PF05685">
    <property type="entry name" value="Uma2"/>
    <property type="match status" value="1"/>
</dbReference>
<sequence length="98" mass="11437">MLLPDLMVIAKANRTIIKEDAIHGRPDMIIEIFSPRESFHEARKRVLYQRFQIPEYHMVSPKTKETVSFILKDGKYTMSAYAHGKLHSAFLGNHTFEF</sequence>
<accession>A0A385SEN8</accession>
<feature type="domain" description="Putative restriction endonuclease" evidence="1">
    <location>
        <begin position="4"/>
        <end position="82"/>
    </location>
</feature>
<dbReference type="Gene3D" id="3.90.1570.10">
    <property type="entry name" value="tt1808, chain A"/>
    <property type="match status" value="1"/>
</dbReference>
<evidence type="ECO:0000313" key="2">
    <source>
        <dbReference type="EMBL" id="AYB29404.1"/>
    </source>
</evidence>
<reference evidence="3" key="1">
    <citation type="submission" date="2018-09" db="EMBL/GenBank/DDBJ databases">
        <title>Chryseolinea sp. KIS68-18 isolated from soil.</title>
        <authorList>
            <person name="Weon H.-Y."/>
            <person name="Kwon S.-W."/>
            <person name="Lee S.A."/>
        </authorList>
    </citation>
    <scope>NUCLEOTIDE SEQUENCE [LARGE SCALE GENOMIC DNA]</scope>
    <source>
        <strain evidence="3">KIS68-18</strain>
    </source>
</reference>
<name>A0A385SEN8_9BACT</name>
<keyword evidence="2" id="KW-0255">Endonuclease</keyword>
<dbReference type="InterPro" id="IPR011335">
    <property type="entry name" value="Restrct_endonuc-II-like"/>
</dbReference>
<dbReference type="KEGG" id="chk:D4L85_01855"/>
<dbReference type="InterPro" id="IPR012296">
    <property type="entry name" value="Nuclease_put_TT1808"/>
</dbReference>